<dbReference type="InterPro" id="IPR023393">
    <property type="entry name" value="START-like_dom_sf"/>
</dbReference>
<comment type="caution">
    <text evidence="3">The sequence shown here is derived from an EMBL/GenBank/DDBJ whole genome shotgun (WGS) entry which is preliminary data.</text>
</comment>
<dbReference type="Pfam" id="PF08327">
    <property type="entry name" value="AHSA1"/>
    <property type="match status" value="1"/>
</dbReference>
<dbReference type="InterPro" id="IPR013538">
    <property type="entry name" value="ASHA1/2-like_C"/>
</dbReference>
<dbReference type="RefSeq" id="WP_067762558.1">
    <property type="nucleotide sequence ID" value="NZ_LZDS01000005.1"/>
</dbReference>
<dbReference type="STRING" id="1443941.A9J31_12960"/>
<dbReference type="AlphaFoldDB" id="A0A1A7RCD6"/>
<evidence type="ECO:0000313" key="4">
    <source>
        <dbReference type="Proteomes" id="UP000185753"/>
    </source>
</evidence>
<proteinExistence type="inferred from homology"/>
<reference evidence="4" key="1">
    <citation type="submission" date="2016-06" db="EMBL/GenBank/DDBJ databases">
        <authorList>
            <person name="Radolfova-Krizova L."/>
            <person name="Nemec A."/>
        </authorList>
    </citation>
    <scope>NUCLEOTIDE SEQUENCE [LARGE SCALE GENOMIC DNA]</scope>
    <source>
        <strain evidence="4">ANC 4275</strain>
    </source>
</reference>
<name>A0A1A7RCD6_9GAMM</name>
<dbReference type="Proteomes" id="UP000185753">
    <property type="component" value="Unassembled WGS sequence"/>
</dbReference>
<organism evidence="3 4">
    <name type="scientific">Acinetobacter gandensis</name>
    <dbReference type="NCBI Taxonomy" id="1443941"/>
    <lineage>
        <taxon>Bacteria</taxon>
        <taxon>Pseudomonadati</taxon>
        <taxon>Pseudomonadota</taxon>
        <taxon>Gammaproteobacteria</taxon>
        <taxon>Moraxellales</taxon>
        <taxon>Moraxellaceae</taxon>
        <taxon>Acinetobacter</taxon>
    </lineage>
</organism>
<accession>A0A1A7RCD6</accession>
<dbReference type="Gene3D" id="3.30.530.20">
    <property type="match status" value="1"/>
</dbReference>
<evidence type="ECO:0000259" key="2">
    <source>
        <dbReference type="Pfam" id="PF08327"/>
    </source>
</evidence>
<evidence type="ECO:0000313" key="3">
    <source>
        <dbReference type="EMBL" id="OBX29596.1"/>
    </source>
</evidence>
<sequence>MSTVIETQMLIRKSVNIVFNAFVDPLITTQFWFNESSGYLEAGKTVQWYWPKYKASAEVNVLKIKENELIQIEWGEPKTKVDFIFEKITSMQTYVKIRNYDNPLQDQALIDFVIDSTGGFTTVLDAAKIYLEHDIVAKLVEDKFPPFTEETMAKA</sequence>
<protein>
    <submittedName>
        <fullName evidence="3">Polyketide cyclase</fullName>
    </submittedName>
</protein>
<dbReference type="EMBL" id="LZDS01000005">
    <property type="protein sequence ID" value="OBX29596.1"/>
    <property type="molecule type" value="Genomic_DNA"/>
</dbReference>
<evidence type="ECO:0000256" key="1">
    <source>
        <dbReference type="ARBA" id="ARBA00006817"/>
    </source>
</evidence>
<feature type="domain" description="Activator of Hsp90 ATPase homologue 1/2-like C-terminal" evidence="2">
    <location>
        <begin position="15"/>
        <end position="131"/>
    </location>
</feature>
<comment type="similarity">
    <text evidence="1">Belongs to the AHA1 family.</text>
</comment>
<dbReference type="SUPFAM" id="SSF55961">
    <property type="entry name" value="Bet v1-like"/>
    <property type="match status" value="1"/>
</dbReference>
<keyword evidence="4" id="KW-1185">Reference proteome</keyword>
<gene>
    <name evidence="3" type="ORF">A9J31_12960</name>
</gene>
<dbReference type="OrthoDB" id="9806378at2"/>